<evidence type="ECO:0000313" key="1">
    <source>
        <dbReference type="EMBL" id="KAJ1677411.1"/>
    </source>
</evidence>
<feature type="non-terminal residue" evidence="1">
    <location>
        <position position="106"/>
    </location>
</feature>
<keyword evidence="1" id="KW-0238">DNA-binding</keyword>
<keyword evidence="2" id="KW-1185">Reference proteome</keyword>
<reference evidence="1" key="1">
    <citation type="submission" date="2022-06" db="EMBL/GenBank/DDBJ databases">
        <title>Phylogenomic reconstructions and comparative analyses of Kickxellomycotina fungi.</title>
        <authorList>
            <person name="Reynolds N.K."/>
            <person name="Stajich J.E."/>
            <person name="Barry K."/>
            <person name="Grigoriev I.V."/>
            <person name="Crous P."/>
            <person name="Smith M.E."/>
        </authorList>
    </citation>
    <scope>NUCLEOTIDE SEQUENCE</scope>
    <source>
        <strain evidence="1">RSA 2271</strain>
    </source>
</reference>
<proteinExistence type="predicted"/>
<protein>
    <submittedName>
        <fullName evidence="1">Flap-structured DNA-binding and RNA-binding protein</fullName>
    </submittedName>
</protein>
<dbReference type="EMBL" id="JAMZIH010002494">
    <property type="protein sequence ID" value="KAJ1677411.1"/>
    <property type="molecule type" value="Genomic_DNA"/>
</dbReference>
<name>A0ACC1HQ01_9FUNG</name>
<organism evidence="1 2">
    <name type="scientific">Spiromyces aspiralis</name>
    <dbReference type="NCBI Taxonomy" id="68401"/>
    <lineage>
        <taxon>Eukaryota</taxon>
        <taxon>Fungi</taxon>
        <taxon>Fungi incertae sedis</taxon>
        <taxon>Zoopagomycota</taxon>
        <taxon>Kickxellomycotina</taxon>
        <taxon>Kickxellomycetes</taxon>
        <taxon>Kickxellales</taxon>
        <taxon>Kickxellaceae</taxon>
        <taxon>Spiromyces</taxon>
    </lineage>
</organism>
<gene>
    <name evidence="1" type="primary">VTS1_2</name>
    <name evidence="1" type="ORF">EV182_006231</name>
</gene>
<dbReference type="Proteomes" id="UP001145114">
    <property type="component" value="Unassembled WGS sequence"/>
</dbReference>
<accession>A0ACC1HQ01</accession>
<evidence type="ECO:0000313" key="2">
    <source>
        <dbReference type="Proteomes" id="UP001145114"/>
    </source>
</evidence>
<comment type="caution">
    <text evidence="1">The sequence shown here is derived from an EMBL/GenBank/DDBJ whole genome shotgun (WGS) entry which is preliminary data.</text>
</comment>
<sequence length="106" mass="12270">MFLANATHPMPDAEQIDLWFESMSEFEDMLEDMAKVSLDPVFKDELNAIDQWFTVLSDAERTAALYSLLQHASDLQVRFFITILQQMAKMDPAYNARIAAQRERHS</sequence>